<evidence type="ECO:0008006" key="4">
    <source>
        <dbReference type="Google" id="ProtNLM"/>
    </source>
</evidence>
<accession>A0A8H6XUU3</accession>
<organism evidence="2 3">
    <name type="scientific">Mycena venus</name>
    <dbReference type="NCBI Taxonomy" id="2733690"/>
    <lineage>
        <taxon>Eukaryota</taxon>
        <taxon>Fungi</taxon>
        <taxon>Dikarya</taxon>
        <taxon>Basidiomycota</taxon>
        <taxon>Agaricomycotina</taxon>
        <taxon>Agaricomycetes</taxon>
        <taxon>Agaricomycetidae</taxon>
        <taxon>Agaricales</taxon>
        <taxon>Marasmiineae</taxon>
        <taxon>Mycenaceae</taxon>
        <taxon>Mycena</taxon>
    </lineage>
</organism>
<dbReference type="AlphaFoldDB" id="A0A8H6XUU3"/>
<protein>
    <recommendedName>
        <fullName evidence="4">F-box domain-containing protein</fullName>
    </recommendedName>
</protein>
<evidence type="ECO:0000313" key="3">
    <source>
        <dbReference type="Proteomes" id="UP000620124"/>
    </source>
</evidence>
<dbReference type="OrthoDB" id="2919494at2759"/>
<sequence length="499" mass="56010">MDVDPTSTVAVWREALIAKSGVASLQSPTCLLTTTTSGVPRLKMEEYESPWSPFGIPPEIALEIAAHNADDVASLRAMSIVSKAMRFLAIDHLFSFIHFACEQDFSTWETMVRRTPRLSSIVKKVKFDDPDLDSKYGWLKCFRSMDFPDRLFQAVVPPRIPTMPNVRAVEWDAFRIDTTMWVAYMSLFPNMKELHFTALAAEVHQLDDLLGACGRLSVLSFRRVEVLHNGQRQWGIVHQPPAKQQRPPLDLSALEGLSLTDSETIPISNRLPGIQEYLISLVEGSPPTGLKSITFGAFCEVTTSTMERILPLAVTSLTNLCLLLPAILGEIFSALPSFPALDVFSIRLTQGKNQAADIINALAAPNLTTLLFRIDAFDEHRHQTNILNAHFPWGSDHFESMKTVLTRKFPLLRRIGFHFLCRGFQIRLEETGADVAEYLELGWFDGEDNPVVYSKANGKPSWKWPAEDVVASEPETEDSDCYLDEDSDGNEAEWVSWYA</sequence>
<gene>
    <name evidence="2" type="ORF">MVEN_01376100</name>
</gene>
<evidence type="ECO:0000256" key="1">
    <source>
        <dbReference type="SAM" id="MobiDB-lite"/>
    </source>
</evidence>
<feature type="region of interest" description="Disordered" evidence="1">
    <location>
        <begin position="468"/>
        <end position="488"/>
    </location>
</feature>
<name>A0A8H6XUU3_9AGAR</name>
<keyword evidence="3" id="KW-1185">Reference proteome</keyword>
<evidence type="ECO:0000313" key="2">
    <source>
        <dbReference type="EMBL" id="KAF7348585.1"/>
    </source>
</evidence>
<proteinExistence type="predicted"/>
<dbReference type="EMBL" id="JACAZI010000011">
    <property type="protein sequence ID" value="KAF7348585.1"/>
    <property type="molecule type" value="Genomic_DNA"/>
</dbReference>
<comment type="caution">
    <text evidence="2">The sequence shown here is derived from an EMBL/GenBank/DDBJ whole genome shotgun (WGS) entry which is preliminary data.</text>
</comment>
<feature type="compositionally biased region" description="Acidic residues" evidence="1">
    <location>
        <begin position="474"/>
        <end position="488"/>
    </location>
</feature>
<reference evidence="2" key="1">
    <citation type="submission" date="2020-05" db="EMBL/GenBank/DDBJ databases">
        <title>Mycena genomes resolve the evolution of fungal bioluminescence.</title>
        <authorList>
            <person name="Tsai I.J."/>
        </authorList>
    </citation>
    <scope>NUCLEOTIDE SEQUENCE</scope>
    <source>
        <strain evidence="2">CCC161011</strain>
    </source>
</reference>
<dbReference type="Proteomes" id="UP000620124">
    <property type="component" value="Unassembled WGS sequence"/>
</dbReference>